<sequence length="449" mass="46388">MTDPLKKMADWAAGLRWESIPAEVRERAADALSDTVSTMVGGATTTSAGIAAEVAGRTAGPSPLVGRGSGSSPTMAAFANGVAASALDFDDGHYLAGAIHPGSVIVPAVLAASTAETTVAQALTAQVVGYEIGLRAAHLLWPKHDGDHYHCTGCAGAIGAAAAAAVVSGADADGIERAVKIGWLHAPMATFGTPMVKESIGWGAATGVMAAELAAAGFMRLPAGYALSENGVLPATPFHEPGASTDPFITSIGEVYETANTYFKSFAACRYTHAAGAGFQDLLAEHAITPERIARIRVGTHQAATFLDEVRPGTIDSAQYSFPFVLASIALHGAAGAVEMDESVLSEPTRLELASRITLEHAPDLDQHYPARYPSRVTIETTDGTTVDGVYLDAPGDPGTDFGAAELQAKWQRLLTPAVGERAQDVLTGLRSDDALVLSVTAPAWDAWA</sequence>
<gene>
    <name evidence="4" type="ORF">SAMN06295964_1236</name>
</gene>
<dbReference type="Gene3D" id="1.10.4100.10">
    <property type="entry name" value="2-methylcitrate dehydratase PrpD"/>
    <property type="match status" value="1"/>
</dbReference>
<dbReference type="Pfam" id="PF19305">
    <property type="entry name" value="MmgE_PrpD_C"/>
    <property type="match status" value="1"/>
</dbReference>
<dbReference type="Gene3D" id="3.30.1330.120">
    <property type="entry name" value="2-methylcitrate dehydratase PrpD"/>
    <property type="match status" value="1"/>
</dbReference>
<feature type="domain" description="MmgE/PrpD N-terminal" evidence="2">
    <location>
        <begin position="7"/>
        <end position="219"/>
    </location>
</feature>
<dbReference type="PANTHER" id="PTHR16943">
    <property type="entry name" value="2-METHYLCITRATE DEHYDRATASE-RELATED"/>
    <property type="match status" value="1"/>
</dbReference>
<dbReference type="InterPro" id="IPR042183">
    <property type="entry name" value="MmgE/PrpD_sf_1"/>
</dbReference>
<accession>A0A1T4YX69</accession>
<evidence type="ECO:0000259" key="2">
    <source>
        <dbReference type="Pfam" id="PF03972"/>
    </source>
</evidence>
<name>A0A1T4YX69_9ACTN</name>
<protein>
    <submittedName>
        <fullName evidence="4">2-methylcitrate dehydratase PrpD</fullName>
    </submittedName>
</protein>
<dbReference type="InterPro" id="IPR036148">
    <property type="entry name" value="MmgE/PrpD_sf"/>
</dbReference>
<dbReference type="Pfam" id="PF03972">
    <property type="entry name" value="MmgE_PrpD_N"/>
    <property type="match status" value="1"/>
</dbReference>
<dbReference type="AlphaFoldDB" id="A0A1T4YX69"/>
<dbReference type="PANTHER" id="PTHR16943:SF8">
    <property type="entry name" value="2-METHYLCITRATE DEHYDRATASE"/>
    <property type="match status" value="1"/>
</dbReference>
<organism evidence="4 5">
    <name type="scientific">Aeromicrobium choanae</name>
    <dbReference type="NCBI Taxonomy" id="1736691"/>
    <lineage>
        <taxon>Bacteria</taxon>
        <taxon>Bacillati</taxon>
        <taxon>Actinomycetota</taxon>
        <taxon>Actinomycetes</taxon>
        <taxon>Propionibacteriales</taxon>
        <taxon>Nocardioidaceae</taxon>
        <taxon>Aeromicrobium</taxon>
    </lineage>
</organism>
<evidence type="ECO:0000313" key="5">
    <source>
        <dbReference type="Proteomes" id="UP000191040"/>
    </source>
</evidence>
<feature type="domain" description="MmgE/PrpD C-terminal" evidence="3">
    <location>
        <begin position="266"/>
        <end position="425"/>
    </location>
</feature>
<dbReference type="Proteomes" id="UP000191040">
    <property type="component" value="Chromosome I"/>
</dbReference>
<dbReference type="RefSeq" id="WP_078699338.1">
    <property type="nucleotide sequence ID" value="NZ_LT796768.1"/>
</dbReference>
<evidence type="ECO:0000313" key="4">
    <source>
        <dbReference type="EMBL" id="SKB06243.1"/>
    </source>
</evidence>
<dbReference type="EMBL" id="LT796768">
    <property type="protein sequence ID" value="SKB06243.1"/>
    <property type="molecule type" value="Genomic_DNA"/>
</dbReference>
<dbReference type="InterPro" id="IPR045336">
    <property type="entry name" value="MmgE_PrpD_N"/>
</dbReference>
<evidence type="ECO:0000256" key="1">
    <source>
        <dbReference type="ARBA" id="ARBA00006174"/>
    </source>
</evidence>
<dbReference type="GO" id="GO:0016829">
    <property type="term" value="F:lyase activity"/>
    <property type="evidence" value="ECO:0007669"/>
    <property type="project" value="InterPro"/>
</dbReference>
<comment type="similarity">
    <text evidence="1">Belongs to the PrpD family.</text>
</comment>
<reference evidence="5" key="1">
    <citation type="submission" date="2017-02" db="EMBL/GenBank/DDBJ databases">
        <authorList>
            <person name="Varghese N."/>
            <person name="Submissions S."/>
        </authorList>
    </citation>
    <scope>NUCLEOTIDE SEQUENCE [LARGE SCALE GENOMIC DNA]</scope>
    <source>
        <strain evidence="5">9H-4</strain>
    </source>
</reference>
<dbReference type="InterPro" id="IPR045337">
    <property type="entry name" value="MmgE_PrpD_C"/>
</dbReference>
<dbReference type="STRING" id="1736691.SAMN06295964_1236"/>
<dbReference type="InterPro" id="IPR005656">
    <property type="entry name" value="MmgE_PrpD"/>
</dbReference>
<evidence type="ECO:0000259" key="3">
    <source>
        <dbReference type="Pfam" id="PF19305"/>
    </source>
</evidence>
<keyword evidence="5" id="KW-1185">Reference proteome</keyword>
<dbReference type="SUPFAM" id="SSF103378">
    <property type="entry name" value="2-methylcitrate dehydratase PrpD"/>
    <property type="match status" value="1"/>
</dbReference>
<dbReference type="InterPro" id="IPR042188">
    <property type="entry name" value="MmgE/PrpD_sf_2"/>
</dbReference>
<proteinExistence type="inferred from homology"/>
<dbReference type="OrthoDB" id="9797528at2"/>